<evidence type="ECO:0000259" key="12">
    <source>
        <dbReference type="Pfam" id="PF00394"/>
    </source>
</evidence>
<dbReference type="InterPro" id="IPR001117">
    <property type="entry name" value="Cu-oxidase_2nd"/>
</dbReference>
<accession>A0A165YXD8</accession>
<evidence type="ECO:0000256" key="11">
    <source>
        <dbReference type="ARBA" id="ARBA00023180"/>
    </source>
</evidence>
<dbReference type="CDD" id="cd13903">
    <property type="entry name" value="CuRO_3_Tv-LCC_like"/>
    <property type="match status" value="1"/>
</dbReference>
<dbReference type="InterPro" id="IPR033138">
    <property type="entry name" value="Cu_oxidase_CS"/>
</dbReference>
<dbReference type="InterPro" id="IPR011707">
    <property type="entry name" value="Cu-oxidase-like_N"/>
</dbReference>
<evidence type="ECO:0000256" key="4">
    <source>
        <dbReference type="ARBA" id="ARBA00010609"/>
    </source>
</evidence>
<protein>
    <recommendedName>
        <fullName evidence="5">laccase</fullName>
        <ecNumber evidence="5">1.10.3.2</ecNumber>
    </recommendedName>
</protein>
<dbReference type="GO" id="GO:0052716">
    <property type="term" value="F:hydroquinone:oxygen oxidoreductase activity"/>
    <property type="evidence" value="ECO:0007669"/>
    <property type="project" value="UniProtKB-EC"/>
</dbReference>
<dbReference type="AlphaFoldDB" id="A0A165YXD8"/>
<evidence type="ECO:0000256" key="3">
    <source>
        <dbReference type="ARBA" id="ARBA00004613"/>
    </source>
</evidence>
<name>A0A165YXD8_9AGAM</name>
<evidence type="ECO:0000256" key="2">
    <source>
        <dbReference type="ARBA" id="ARBA00001935"/>
    </source>
</evidence>
<keyword evidence="8" id="KW-0560">Oxidoreductase</keyword>
<keyword evidence="11" id="KW-0325">Glycoprotein</keyword>
<dbReference type="SUPFAM" id="SSF49503">
    <property type="entry name" value="Cupredoxins"/>
    <property type="match status" value="3"/>
</dbReference>
<dbReference type="InterPro" id="IPR045087">
    <property type="entry name" value="Cu-oxidase_fam"/>
</dbReference>
<evidence type="ECO:0000259" key="14">
    <source>
        <dbReference type="Pfam" id="PF07732"/>
    </source>
</evidence>
<keyword evidence="10" id="KW-1015">Disulfide bond</keyword>
<keyword evidence="9" id="KW-0186">Copper</keyword>
<evidence type="ECO:0000256" key="9">
    <source>
        <dbReference type="ARBA" id="ARBA00023008"/>
    </source>
</evidence>
<keyword evidence="7" id="KW-0479">Metal-binding</keyword>
<keyword evidence="6" id="KW-0964">Secreted</keyword>
<dbReference type="STRING" id="436010.A0A165YXD8"/>
<evidence type="ECO:0000256" key="6">
    <source>
        <dbReference type="ARBA" id="ARBA00022525"/>
    </source>
</evidence>
<dbReference type="Pfam" id="PF07732">
    <property type="entry name" value="Cu-oxidase_3"/>
    <property type="match status" value="1"/>
</dbReference>
<dbReference type="GO" id="GO:0005507">
    <property type="term" value="F:copper ion binding"/>
    <property type="evidence" value="ECO:0007669"/>
    <property type="project" value="InterPro"/>
</dbReference>
<dbReference type="Gene3D" id="2.60.40.420">
    <property type="entry name" value="Cupredoxins - blue copper proteins"/>
    <property type="match status" value="4"/>
</dbReference>
<dbReference type="PANTHER" id="PTHR11709">
    <property type="entry name" value="MULTI-COPPER OXIDASE"/>
    <property type="match status" value="1"/>
</dbReference>
<evidence type="ECO:0000259" key="13">
    <source>
        <dbReference type="Pfam" id="PF07731"/>
    </source>
</evidence>
<comment type="similarity">
    <text evidence="4">Belongs to the multicopper oxidase family.</text>
</comment>
<evidence type="ECO:0000313" key="15">
    <source>
        <dbReference type="EMBL" id="KZP10018.1"/>
    </source>
</evidence>
<dbReference type="InterPro" id="IPR008972">
    <property type="entry name" value="Cupredoxin"/>
</dbReference>
<organism evidence="15 16">
    <name type="scientific">Athelia psychrophila</name>
    <dbReference type="NCBI Taxonomy" id="1759441"/>
    <lineage>
        <taxon>Eukaryota</taxon>
        <taxon>Fungi</taxon>
        <taxon>Dikarya</taxon>
        <taxon>Basidiomycota</taxon>
        <taxon>Agaricomycotina</taxon>
        <taxon>Agaricomycetes</taxon>
        <taxon>Agaricomycetidae</taxon>
        <taxon>Atheliales</taxon>
        <taxon>Atheliaceae</taxon>
        <taxon>Athelia</taxon>
    </lineage>
</organism>
<comment type="subcellular location">
    <subcellularLocation>
        <location evidence="3">Secreted</location>
    </subcellularLocation>
</comment>
<dbReference type="Proteomes" id="UP000076532">
    <property type="component" value="Unassembled WGS sequence"/>
</dbReference>
<dbReference type="OrthoDB" id="2121828at2759"/>
<dbReference type="Pfam" id="PF00394">
    <property type="entry name" value="Cu-oxidase"/>
    <property type="match status" value="1"/>
</dbReference>
<comment type="catalytic activity">
    <reaction evidence="1">
        <text>4 hydroquinone + O2 = 4 benzosemiquinone + 2 H2O</text>
        <dbReference type="Rhea" id="RHEA:11276"/>
        <dbReference type="ChEBI" id="CHEBI:15377"/>
        <dbReference type="ChEBI" id="CHEBI:15379"/>
        <dbReference type="ChEBI" id="CHEBI:17594"/>
        <dbReference type="ChEBI" id="CHEBI:17977"/>
        <dbReference type="EC" id="1.10.3.2"/>
    </reaction>
</comment>
<evidence type="ECO:0000256" key="8">
    <source>
        <dbReference type="ARBA" id="ARBA00023002"/>
    </source>
</evidence>
<feature type="domain" description="Plastocyanin-like" evidence="12">
    <location>
        <begin position="142"/>
        <end position="292"/>
    </location>
</feature>
<proteinExistence type="inferred from homology"/>
<dbReference type="InterPro" id="IPR011706">
    <property type="entry name" value="Cu-oxidase_C"/>
</dbReference>
<sequence>MSHYAIRTACITCLGFVTAALAAIGPIANLEIANAVIAPDGFPRSTVLADGQHPGPLIRGNKHWHGIFQHGGTNYEDGSASVTQCPIVPKNGYRYDFSVPDQAGTFWYHSHVGLQYCDGLRGPFVVYDPEDPHQSLYDVDDESTVITLTDWYHPTSNEVPSPFNANSTLINGLGRYQGGPKDSPLSVVNVTQGLRYRFRLVSMACNIRYNFTIDDHHMTIIEVDGVNVEPLVVDSIQIFSGQRYSFVLEAKQNVDNYRIRAEPREILPVFGDGAPTGFRGGINSAILRYAGASVEEPRTHQKHSVIPLLETNLHPLENPGAPGRHHKGGADVELTLNLALVPRPTGNLFSINNVTFEPPSVPVLLQILSGSTNATDLLPEGSVYKLPSNKVIELHIPGHGIPGSPHPFHLHGHTFDVIRSAGSSTYNYANPVRRDVVSTGNTTDNVTIRFVTDNAGPWMLHCGMAVVLVEDIEEVAVEAVPKDWKALCPKYEHFQSPFPE</sequence>
<dbReference type="FunFam" id="2.60.40.420:FF:000045">
    <property type="entry name" value="Laccase 2"/>
    <property type="match status" value="1"/>
</dbReference>
<evidence type="ECO:0000256" key="1">
    <source>
        <dbReference type="ARBA" id="ARBA00000349"/>
    </source>
</evidence>
<dbReference type="Pfam" id="PF07731">
    <property type="entry name" value="Cu-oxidase_2"/>
    <property type="match status" value="1"/>
</dbReference>
<evidence type="ECO:0000313" key="16">
    <source>
        <dbReference type="Proteomes" id="UP000076532"/>
    </source>
</evidence>
<comment type="cofactor">
    <cofactor evidence="2">
        <name>Cu cation</name>
        <dbReference type="ChEBI" id="CHEBI:23378"/>
    </cofactor>
</comment>
<dbReference type="PANTHER" id="PTHR11709:SF394">
    <property type="entry name" value="FI03373P-RELATED"/>
    <property type="match status" value="1"/>
</dbReference>
<evidence type="ECO:0000256" key="5">
    <source>
        <dbReference type="ARBA" id="ARBA00012297"/>
    </source>
</evidence>
<evidence type="ECO:0000256" key="7">
    <source>
        <dbReference type="ARBA" id="ARBA00022723"/>
    </source>
</evidence>
<feature type="domain" description="Plastocyanin-like" evidence="14">
    <location>
        <begin position="63"/>
        <end position="130"/>
    </location>
</feature>
<dbReference type="PROSITE" id="PS00079">
    <property type="entry name" value="MULTICOPPER_OXIDASE1"/>
    <property type="match status" value="1"/>
</dbReference>
<gene>
    <name evidence="15" type="ORF">FIBSPDRAFT_873045</name>
</gene>
<evidence type="ECO:0000256" key="10">
    <source>
        <dbReference type="ARBA" id="ARBA00023157"/>
    </source>
</evidence>
<feature type="domain" description="Plastocyanin-like" evidence="13">
    <location>
        <begin position="358"/>
        <end position="466"/>
    </location>
</feature>
<reference evidence="15 16" key="1">
    <citation type="journal article" date="2016" name="Mol. Biol. Evol.">
        <title>Comparative Genomics of Early-Diverging Mushroom-Forming Fungi Provides Insights into the Origins of Lignocellulose Decay Capabilities.</title>
        <authorList>
            <person name="Nagy L.G."/>
            <person name="Riley R."/>
            <person name="Tritt A."/>
            <person name="Adam C."/>
            <person name="Daum C."/>
            <person name="Floudas D."/>
            <person name="Sun H."/>
            <person name="Yadav J.S."/>
            <person name="Pangilinan J."/>
            <person name="Larsson K.H."/>
            <person name="Matsuura K."/>
            <person name="Barry K."/>
            <person name="Labutti K."/>
            <person name="Kuo R."/>
            <person name="Ohm R.A."/>
            <person name="Bhattacharya S.S."/>
            <person name="Shirouzu T."/>
            <person name="Yoshinaga Y."/>
            <person name="Martin F.M."/>
            <person name="Grigoriev I.V."/>
            <person name="Hibbett D.S."/>
        </authorList>
    </citation>
    <scope>NUCLEOTIDE SEQUENCE [LARGE SCALE GENOMIC DNA]</scope>
    <source>
        <strain evidence="15 16">CBS 109695</strain>
    </source>
</reference>
<keyword evidence="16" id="KW-1185">Reference proteome</keyword>
<dbReference type="GO" id="GO:0005576">
    <property type="term" value="C:extracellular region"/>
    <property type="evidence" value="ECO:0007669"/>
    <property type="project" value="UniProtKB-SubCell"/>
</dbReference>
<dbReference type="EC" id="1.10.3.2" evidence="5"/>
<dbReference type="EMBL" id="KV417688">
    <property type="protein sequence ID" value="KZP10018.1"/>
    <property type="molecule type" value="Genomic_DNA"/>
</dbReference>